<evidence type="ECO:0000256" key="6">
    <source>
        <dbReference type="RuleBase" id="RU000382"/>
    </source>
</evidence>
<evidence type="ECO:0000256" key="5">
    <source>
        <dbReference type="PIRSR" id="PIRSR602129-50"/>
    </source>
</evidence>
<protein>
    <submittedName>
        <fullName evidence="7">Glutamate decarboxylase-related PLP-dependent protein</fullName>
        <ecNumber evidence="7">4.1.1.15</ecNumber>
    </submittedName>
</protein>
<evidence type="ECO:0000256" key="2">
    <source>
        <dbReference type="ARBA" id="ARBA00022898"/>
    </source>
</evidence>
<dbReference type="STRING" id="698757.Pogu_2005"/>
<feature type="modified residue" description="N6-(pyridoxal phosphate)lysine" evidence="5">
    <location>
        <position position="231"/>
    </location>
</feature>
<dbReference type="SUPFAM" id="SSF53383">
    <property type="entry name" value="PLP-dependent transferases"/>
    <property type="match status" value="1"/>
</dbReference>
<dbReference type="Gene3D" id="3.40.640.10">
    <property type="entry name" value="Type I PLP-dependent aspartate aminotransferase-like (Major domain)"/>
    <property type="match status" value="1"/>
</dbReference>
<keyword evidence="8" id="KW-1185">Reference proteome</keyword>
<dbReference type="EMBL" id="CP003316">
    <property type="protein sequence ID" value="AFA40032.1"/>
    <property type="molecule type" value="Genomic_DNA"/>
</dbReference>
<dbReference type="InterPro" id="IPR015421">
    <property type="entry name" value="PyrdxlP-dep_Trfase_major"/>
</dbReference>
<proteinExistence type="inferred from homology"/>
<dbReference type="EC" id="4.1.1.15" evidence="7"/>
<dbReference type="GO" id="GO:0030170">
    <property type="term" value="F:pyridoxal phosphate binding"/>
    <property type="evidence" value="ECO:0007669"/>
    <property type="project" value="InterPro"/>
</dbReference>
<name>H6QB35_PYROT</name>
<dbReference type="InterPro" id="IPR002129">
    <property type="entry name" value="PyrdxlP-dep_de-COase"/>
</dbReference>
<dbReference type="AlphaFoldDB" id="H6QB35"/>
<evidence type="ECO:0000256" key="3">
    <source>
        <dbReference type="ARBA" id="ARBA00023239"/>
    </source>
</evidence>
<dbReference type="HOGENOM" id="CLU_028929_2_1_2"/>
<accession>H6QB35</accession>
<sequence length="448" mass="50700">MEEIDQILNEVDKLDVLTRGKFFAYIYETGDEKLNEVAMRALVKFYNKNMLDFTVFRSAIYFEKEIVKFVKKLLHGEDAMGTFTYGGTESIFLAVLAARNKFWKKEGRSTIPELVVPYTIHPSFFKAAHYLGLEVKIVDIDKNLKVDVESLKNVISKKTALVASSAPNWPYGTVDPVKEVAEITREKDIPLHVDACVGGFILPFFEELGEKIEPFDFRIDGVTSISVDIHKYGYSPKGASVVLFKTEELKRESIFVNTSNPGYIFVNTSVLSSRSIGPLAAAYATIRYLGKEGYMNLAKDVLIAREKILKGMEKLGFKSIGPVESPILSMYNQEIDIATFVITMREMGWHFHLQRSLKRYSIPPNIHLTILPIHKMMVDEFLVDAEKATNKAKVQKILGYLLSQPLDKIFADVKEGRIDSSLAPLILEKLEPEVGDEIVKTLVVEMYK</sequence>
<dbReference type="InterPro" id="IPR015422">
    <property type="entry name" value="PyrdxlP-dep_Trfase_small"/>
</dbReference>
<dbReference type="InterPro" id="IPR050477">
    <property type="entry name" value="GrpII_AminoAcid_Decarb"/>
</dbReference>
<evidence type="ECO:0000313" key="8">
    <source>
        <dbReference type="Proteomes" id="UP000009062"/>
    </source>
</evidence>
<dbReference type="GO" id="GO:0004351">
    <property type="term" value="F:glutamate decarboxylase activity"/>
    <property type="evidence" value="ECO:0007669"/>
    <property type="project" value="UniProtKB-EC"/>
</dbReference>
<dbReference type="PANTHER" id="PTHR42735">
    <property type="match status" value="1"/>
</dbReference>
<dbReference type="eggNOG" id="arCOG00027">
    <property type="taxonomic scope" value="Archaea"/>
</dbReference>
<evidence type="ECO:0000256" key="4">
    <source>
        <dbReference type="ARBA" id="ARBA00038302"/>
    </source>
</evidence>
<dbReference type="Gene3D" id="3.90.1150.10">
    <property type="entry name" value="Aspartate Aminotransferase, domain 1"/>
    <property type="match status" value="1"/>
</dbReference>
<gene>
    <name evidence="7" type="ordered locus">Pogu_2005</name>
</gene>
<evidence type="ECO:0000313" key="7">
    <source>
        <dbReference type="EMBL" id="AFA40032.1"/>
    </source>
</evidence>
<dbReference type="Pfam" id="PF00282">
    <property type="entry name" value="Pyridoxal_deC"/>
    <property type="match status" value="1"/>
</dbReference>
<dbReference type="InterPro" id="IPR015424">
    <property type="entry name" value="PyrdxlP-dep_Trfase"/>
</dbReference>
<comment type="similarity">
    <text evidence="4">Belongs to the group II decarboxylase family. Sphingosine-1-phosphate lyase subfamily.</text>
</comment>
<comment type="cofactor">
    <cofactor evidence="1 5 6">
        <name>pyridoxal 5'-phosphate</name>
        <dbReference type="ChEBI" id="CHEBI:597326"/>
    </cofactor>
</comment>
<reference evidence="7 8" key="1">
    <citation type="journal article" date="2012" name="Stand. Genomic Sci.">
        <title>Complete genome sequence of Pyrobaculum oguniense.</title>
        <authorList>
            <person name="Bernick D.L."/>
            <person name="Karplus K."/>
            <person name="Lui L.M."/>
            <person name="Coker J.K."/>
            <person name="Murphy J.N."/>
            <person name="Chan P.P."/>
            <person name="Cozen A.E."/>
            <person name="Lowe T.M."/>
        </authorList>
    </citation>
    <scope>NUCLEOTIDE SEQUENCE [LARGE SCALE GENOMIC DNA]</scope>
    <source>
        <strain evidence="7 8">TE7</strain>
    </source>
</reference>
<dbReference type="Proteomes" id="UP000009062">
    <property type="component" value="Chromosome"/>
</dbReference>
<dbReference type="GO" id="GO:0019752">
    <property type="term" value="P:carboxylic acid metabolic process"/>
    <property type="evidence" value="ECO:0007669"/>
    <property type="project" value="InterPro"/>
</dbReference>
<organism evidence="7 8">
    <name type="scientific">Pyrobaculum oguniense (strain DSM 13380 / JCM 10595 / TE7)</name>
    <dbReference type="NCBI Taxonomy" id="698757"/>
    <lineage>
        <taxon>Archaea</taxon>
        <taxon>Thermoproteota</taxon>
        <taxon>Thermoprotei</taxon>
        <taxon>Thermoproteales</taxon>
        <taxon>Thermoproteaceae</taxon>
        <taxon>Pyrobaculum</taxon>
    </lineage>
</organism>
<keyword evidence="3 6" id="KW-0456">Lyase</keyword>
<dbReference type="KEGG" id="pog:Pogu_2005"/>
<dbReference type="PANTHER" id="PTHR42735:SF6">
    <property type="entry name" value="SPHINGOSINE-1-PHOSPHATE LYASE 1"/>
    <property type="match status" value="1"/>
</dbReference>
<evidence type="ECO:0000256" key="1">
    <source>
        <dbReference type="ARBA" id="ARBA00001933"/>
    </source>
</evidence>
<keyword evidence="2 5" id="KW-0663">Pyridoxal phosphate</keyword>